<comment type="caution">
    <text evidence="2">The sequence shown here is derived from an EMBL/GenBank/DDBJ whole genome shotgun (WGS) entry which is preliminary data.</text>
</comment>
<dbReference type="EMBL" id="JACCFP010000001">
    <property type="protein sequence ID" value="NYI99676.1"/>
    <property type="molecule type" value="Genomic_DNA"/>
</dbReference>
<dbReference type="PANTHER" id="PTHR43591:SF24">
    <property type="entry name" value="2-METHOXY-6-POLYPRENYL-1,4-BENZOQUINOL METHYLASE, MITOCHONDRIAL"/>
    <property type="match status" value="1"/>
</dbReference>
<dbReference type="PANTHER" id="PTHR43591">
    <property type="entry name" value="METHYLTRANSFERASE"/>
    <property type="match status" value="1"/>
</dbReference>
<evidence type="ECO:0000313" key="2">
    <source>
        <dbReference type="EMBL" id="NYI99676.1"/>
    </source>
</evidence>
<evidence type="ECO:0000313" key="3">
    <source>
        <dbReference type="Proteomes" id="UP000530424"/>
    </source>
</evidence>
<dbReference type="InterPro" id="IPR013216">
    <property type="entry name" value="Methyltransf_11"/>
</dbReference>
<dbReference type="Pfam" id="PF08241">
    <property type="entry name" value="Methyltransf_11"/>
    <property type="match status" value="1"/>
</dbReference>
<keyword evidence="2" id="KW-0489">Methyltransferase</keyword>
<dbReference type="Proteomes" id="UP000530424">
    <property type="component" value="Unassembled WGS sequence"/>
</dbReference>
<dbReference type="Gene3D" id="3.40.50.150">
    <property type="entry name" value="Vaccinia Virus protein VP39"/>
    <property type="match status" value="1"/>
</dbReference>
<keyword evidence="2" id="KW-0808">Transferase</keyword>
<feature type="domain" description="Methyltransferase type 11" evidence="1">
    <location>
        <begin position="66"/>
        <end position="160"/>
    </location>
</feature>
<accession>A0A853BXV2</accession>
<dbReference type="RefSeq" id="WP_179666295.1">
    <property type="nucleotide sequence ID" value="NZ_JACCFP010000001.1"/>
</dbReference>
<sequence>MNRTTYSGDAVADVVLRPESTSDPIKQKHRAVWASGDYAAVAREVIPALGRVLVDACDVRAGEQVLDVAAGSGNAAIPAALRGADVVASDLTPELLDVGRAEASRRGLELSWEQGDCEDLPYDDASFDVVMSSVGVMFAPHHQAAADELVRVARPGGRIALASWTPEGFVGRMFATMRPFVPAPPPGAQPPPLWGDPEHVTALLGDRVTDLAWQRRELPVDRFAGADEFVAFFKRHYGPTVMAFRGLADRPEQAAALERALLDLARGHHRGRPTPGWEYLLLTARRA</sequence>
<reference evidence="2 3" key="1">
    <citation type="submission" date="2020-07" db="EMBL/GenBank/DDBJ databases">
        <title>Sequencing the genomes of 1000 actinobacteria strains.</title>
        <authorList>
            <person name="Klenk H.-P."/>
        </authorList>
    </citation>
    <scope>NUCLEOTIDE SEQUENCE [LARGE SCALE GENOMIC DNA]</scope>
    <source>
        <strain evidence="2 3">DSM 103833</strain>
    </source>
</reference>
<dbReference type="CDD" id="cd02440">
    <property type="entry name" value="AdoMet_MTases"/>
    <property type="match status" value="1"/>
</dbReference>
<organism evidence="2 3">
    <name type="scientific">Nocardioides thalensis</name>
    <dbReference type="NCBI Taxonomy" id="1914755"/>
    <lineage>
        <taxon>Bacteria</taxon>
        <taxon>Bacillati</taxon>
        <taxon>Actinomycetota</taxon>
        <taxon>Actinomycetes</taxon>
        <taxon>Propionibacteriales</taxon>
        <taxon>Nocardioidaceae</taxon>
        <taxon>Nocardioides</taxon>
    </lineage>
</organism>
<dbReference type="GO" id="GO:0008757">
    <property type="term" value="F:S-adenosylmethionine-dependent methyltransferase activity"/>
    <property type="evidence" value="ECO:0007669"/>
    <property type="project" value="InterPro"/>
</dbReference>
<proteinExistence type="predicted"/>
<protein>
    <submittedName>
        <fullName evidence="2">SAM-dependent methyltransferase</fullName>
    </submittedName>
</protein>
<dbReference type="SUPFAM" id="SSF53335">
    <property type="entry name" value="S-adenosyl-L-methionine-dependent methyltransferases"/>
    <property type="match status" value="1"/>
</dbReference>
<name>A0A853BXV2_9ACTN</name>
<gene>
    <name evidence="2" type="ORF">HNR19_000375</name>
</gene>
<dbReference type="InterPro" id="IPR029063">
    <property type="entry name" value="SAM-dependent_MTases_sf"/>
</dbReference>
<dbReference type="GO" id="GO:0032259">
    <property type="term" value="P:methylation"/>
    <property type="evidence" value="ECO:0007669"/>
    <property type="project" value="UniProtKB-KW"/>
</dbReference>
<keyword evidence="3" id="KW-1185">Reference proteome</keyword>
<evidence type="ECO:0000259" key="1">
    <source>
        <dbReference type="Pfam" id="PF08241"/>
    </source>
</evidence>
<dbReference type="AlphaFoldDB" id="A0A853BXV2"/>